<evidence type="ECO:0000313" key="1">
    <source>
        <dbReference type="EMBL" id="TMW54987.1"/>
    </source>
</evidence>
<reference evidence="1" key="1">
    <citation type="submission" date="2019-03" db="EMBL/GenBank/DDBJ databases">
        <title>Long read genome sequence of the mycoparasitic Pythium oligandrum ATCC 38472 isolated from sugarbeet rhizosphere.</title>
        <authorList>
            <person name="Gaulin E."/>
        </authorList>
    </citation>
    <scope>NUCLEOTIDE SEQUENCE</scope>
    <source>
        <strain evidence="1">ATCC 38472_TT</strain>
    </source>
</reference>
<gene>
    <name evidence="1" type="ORF">Poli38472_014758</name>
</gene>
<comment type="caution">
    <text evidence="1">The sequence shown here is derived from an EMBL/GenBank/DDBJ whole genome shotgun (WGS) entry which is preliminary data.</text>
</comment>
<evidence type="ECO:0000313" key="2">
    <source>
        <dbReference type="Proteomes" id="UP000794436"/>
    </source>
</evidence>
<name>A0A8K1C2J6_PYTOL</name>
<dbReference type="EMBL" id="SPLM01000151">
    <property type="protein sequence ID" value="TMW54987.1"/>
    <property type="molecule type" value="Genomic_DNA"/>
</dbReference>
<organism evidence="1 2">
    <name type="scientific">Pythium oligandrum</name>
    <name type="common">Mycoparasitic fungus</name>
    <dbReference type="NCBI Taxonomy" id="41045"/>
    <lineage>
        <taxon>Eukaryota</taxon>
        <taxon>Sar</taxon>
        <taxon>Stramenopiles</taxon>
        <taxon>Oomycota</taxon>
        <taxon>Peronosporomycetes</taxon>
        <taxon>Pythiales</taxon>
        <taxon>Pythiaceae</taxon>
        <taxon>Pythium</taxon>
    </lineage>
</organism>
<evidence type="ECO:0008006" key="3">
    <source>
        <dbReference type="Google" id="ProtNLM"/>
    </source>
</evidence>
<sequence>MRESGNSSDPSCSALKQYGEQLATPMDFSALDTSYKVLYSGDKYYGSFASIPVGAGALVMSSKLDWEFPSSWASDQYEHMTGSNKRLIEFDTNAHGSEFVFSTPEDHNDCAASVLASYVLSFDADVAHVNASCVEDLPQVEFSG</sequence>
<proteinExistence type="predicted"/>
<dbReference type="AlphaFoldDB" id="A0A8K1C2J6"/>
<protein>
    <recommendedName>
        <fullName evidence="3">Peptidase S33 tripeptidyl aminopeptidase-like C-terminal domain-containing protein</fullName>
    </recommendedName>
</protein>
<dbReference type="Proteomes" id="UP000794436">
    <property type="component" value="Unassembled WGS sequence"/>
</dbReference>
<accession>A0A8K1C2J6</accession>
<keyword evidence="2" id="KW-1185">Reference proteome</keyword>